<dbReference type="InParanoid" id="A0A2P5EK68"/>
<dbReference type="AlphaFoldDB" id="A0A2P5EK68"/>
<reference evidence="3" key="1">
    <citation type="submission" date="2016-06" db="EMBL/GenBank/DDBJ databases">
        <title>Parallel loss of symbiosis genes in relatives of nitrogen-fixing non-legume Parasponia.</title>
        <authorList>
            <person name="Van Velzen R."/>
            <person name="Holmer R."/>
            <person name="Bu F."/>
            <person name="Rutten L."/>
            <person name="Van Zeijl A."/>
            <person name="Liu W."/>
            <person name="Santuari L."/>
            <person name="Cao Q."/>
            <person name="Sharma T."/>
            <person name="Shen D."/>
            <person name="Roswanjaya Y."/>
            <person name="Wardhani T."/>
            <person name="Kalhor M.S."/>
            <person name="Jansen J."/>
            <person name="Van den Hoogen J."/>
            <person name="Gungor B."/>
            <person name="Hartog M."/>
            <person name="Hontelez J."/>
            <person name="Verver J."/>
            <person name="Yang W.-C."/>
            <person name="Schijlen E."/>
            <person name="Repin R."/>
            <person name="Schilthuizen M."/>
            <person name="Schranz E."/>
            <person name="Heidstra R."/>
            <person name="Miyata K."/>
            <person name="Fedorova E."/>
            <person name="Kohlen W."/>
            <person name="Bisseling T."/>
            <person name="Smit S."/>
            <person name="Geurts R."/>
        </authorList>
    </citation>
    <scope>NUCLEOTIDE SEQUENCE [LARGE SCALE GENOMIC DNA]</scope>
    <source>
        <strain evidence="3">cv. RG33-2</strain>
    </source>
</reference>
<gene>
    <name evidence="2" type="ORF">TorRG33x02_182900</name>
</gene>
<feature type="region of interest" description="Disordered" evidence="1">
    <location>
        <begin position="161"/>
        <end position="181"/>
    </location>
</feature>
<feature type="compositionally biased region" description="Low complexity" evidence="1">
    <location>
        <begin position="1"/>
        <end position="33"/>
    </location>
</feature>
<evidence type="ECO:0000313" key="3">
    <source>
        <dbReference type="Proteomes" id="UP000237000"/>
    </source>
</evidence>
<organism evidence="2 3">
    <name type="scientific">Trema orientale</name>
    <name type="common">Charcoal tree</name>
    <name type="synonym">Celtis orientalis</name>
    <dbReference type="NCBI Taxonomy" id="63057"/>
    <lineage>
        <taxon>Eukaryota</taxon>
        <taxon>Viridiplantae</taxon>
        <taxon>Streptophyta</taxon>
        <taxon>Embryophyta</taxon>
        <taxon>Tracheophyta</taxon>
        <taxon>Spermatophyta</taxon>
        <taxon>Magnoliopsida</taxon>
        <taxon>eudicotyledons</taxon>
        <taxon>Gunneridae</taxon>
        <taxon>Pentapetalae</taxon>
        <taxon>rosids</taxon>
        <taxon>fabids</taxon>
        <taxon>Rosales</taxon>
        <taxon>Cannabaceae</taxon>
        <taxon>Trema</taxon>
    </lineage>
</organism>
<name>A0A2P5EK68_TREOI</name>
<accession>A0A2P5EK68</accession>
<sequence length="181" mass="19794">MIGSRPQGRGRGSSSISSSSSQPLPSINQQQSSDLTQYIELDSNIDPDDENFKSRAEQRQSFLLALSGNLRRIPPSPTILLRLPKSSSPSPSLPSKSSPEIICKLDISLSFAVSVLDFLTAVITEHPYKEMELSRVQRESLLPALSGNLRWIPPPSTILLRSPKSSSPSPSQPSHRDFSSL</sequence>
<evidence type="ECO:0000313" key="2">
    <source>
        <dbReference type="EMBL" id="PON85930.1"/>
    </source>
</evidence>
<evidence type="ECO:0000256" key="1">
    <source>
        <dbReference type="SAM" id="MobiDB-lite"/>
    </source>
</evidence>
<feature type="region of interest" description="Disordered" evidence="1">
    <location>
        <begin position="1"/>
        <end position="52"/>
    </location>
</feature>
<feature type="compositionally biased region" description="Low complexity" evidence="1">
    <location>
        <begin position="162"/>
        <end position="173"/>
    </location>
</feature>
<protein>
    <submittedName>
        <fullName evidence="2">Uncharacterized protein</fullName>
    </submittedName>
</protein>
<dbReference type="EMBL" id="JXTC01000140">
    <property type="protein sequence ID" value="PON85930.1"/>
    <property type="molecule type" value="Genomic_DNA"/>
</dbReference>
<proteinExistence type="predicted"/>
<keyword evidence="3" id="KW-1185">Reference proteome</keyword>
<comment type="caution">
    <text evidence="2">The sequence shown here is derived from an EMBL/GenBank/DDBJ whole genome shotgun (WGS) entry which is preliminary data.</text>
</comment>
<dbReference type="Proteomes" id="UP000237000">
    <property type="component" value="Unassembled WGS sequence"/>
</dbReference>